<organism evidence="2 3">
    <name type="scientific">Faecalicatena faecalis</name>
    <dbReference type="NCBI Taxonomy" id="2726362"/>
    <lineage>
        <taxon>Bacteria</taxon>
        <taxon>Bacillati</taxon>
        <taxon>Bacillota</taxon>
        <taxon>Clostridia</taxon>
        <taxon>Lachnospirales</taxon>
        <taxon>Lachnospiraceae</taxon>
        <taxon>Faecalicatena</taxon>
    </lineage>
</organism>
<dbReference type="InterPro" id="IPR002734">
    <property type="entry name" value="RibDG_C"/>
</dbReference>
<reference evidence="2 3" key="1">
    <citation type="submission" date="2021-06" db="EMBL/GenBank/DDBJ databases">
        <title>Faecalicatena sp. nov. isolated from porcine feces.</title>
        <authorList>
            <person name="Oh B.S."/>
            <person name="Lee J.H."/>
        </authorList>
    </citation>
    <scope>NUCLEOTIDE SEQUENCE [LARGE SCALE GENOMIC DNA]</scope>
    <source>
        <strain evidence="2 3">AGMB00832</strain>
    </source>
</reference>
<gene>
    <name evidence="2" type="ORF">HGO97_022675</name>
</gene>
<proteinExistence type="predicted"/>
<dbReference type="PANTHER" id="PTHR38011">
    <property type="entry name" value="DIHYDROFOLATE REDUCTASE FAMILY PROTEIN (AFU_ORTHOLOGUE AFUA_8G06820)"/>
    <property type="match status" value="1"/>
</dbReference>
<dbReference type="Pfam" id="PF01872">
    <property type="entry name" value="RibD_C"/>
    <property type="match status" value="1"/>
</dbReference>
<feature type="domain" description="Bacterial bifunctional deaminase-reductase C-terminal" evidence="1">
    <location>
        <begin position="4"/>
        <end position="165"/>
    </location>
</feature>
<dbReference type="Proteomes" id="UP000723714">
    <property type="component" value="Unassembled WGS sequence"/>
</dbReference>
<evidence type="ECO:0000313" key="2">
    <source>
        <dbReference type="EMBL" id="MBU3878605.1"/>
    </source>
</evidence>
<dbReference type="RefSeq" id="WP_216245472.1">
    <property type="nucleotide sequence ID" value="NZ_JABACJ020000039.1"/>
</dbReference>
<sequence>MKRVVLFIAMSLDGYIADCEGNVDWLMGQEPQQDDMVSYDEFIKEISTVVIGWNTYHQIITELSPGKWFYSGLKSYVLTHRRLPSTEEIVFVDEDVCKLVRDLKEISSKDIWICGGAAVIRPLIEADLIDQYYISVIPTILGDGIRLFEGKSSEIKLRLVNTKRYNGIVDLVYERRM</sequence>
<dbReference type="InterPro" id="IPR050765">
    <property type="entry name" value="Riboflavin_Biosynth_HTPR"/>
</dbReference>
<evidence type="ECO:0000259" key="1">
    <source>
        <dbReference type="Pfam" id="PF01872"/>
    </source>
</evidence>
<evidence type="ECO:0000313" key="3">
    <source>
        <dbReference type="Proteomes" id="UP000723714"/>
    </source>
</evidence>
<keyword evidence="3" id="KW-1185">Reference proteome</keyword>
<name>A0ABS6DBJ9_9FIRM</name>
<dbReference type="EMBL" id="JABACJ020000039">
    <property type="protein sequence ID" value="MBU3878605.1"/>
    <property type="molecule type" value="Genomic_DNA"/>
</dbReference>
<protein>
    <submittedName>
        <fullName evidence="2">Dihydrofolate reductase family protein</fullName>
    </submittedName>
</protein>
<accession>A0ABS6DBJ9</accession>
<comment type="caution">
    <text evidence="2">The sequence shown here is derived from an EMBL/GenBank/DDBJ whole genome shotgun (WGS) entry which is preliminary data.</text>
</comment>
<dbReference type="PANTHER" id="PTHR38011:SF11">
    <property type="entry name" value="2,5-DIAMINO-6-RIBOSYLAMINO-4(3H)-PYRIMIDINONE 5'-PHOSPHATE REDUCTASE"/>
    <property type="match status" value="1"/>
</dbReference>